<dbReference type="EMBL" id="JAAALK010000287">
    <property type="protein sequence ID" value="KAG8057624.1"/>
    <property type="molecule type" value="Genomic_DNA"/>
</dbReference>
<accession>A0A8J5SLZ0</accession>
<feature type="compositionally biased region" description="Polar residues" evidence="4">
    <location>
        <begin position="948"/>
        <end position="962"/>
    </location>
</feature>
<dbReference type="GO" id="GO:0004364">
    <property type="term" value="F:glutathione transferase activity"/>
    <property type="evidence" value="ECO:0007669"/>
    <property type="project" value="UniProtKB-EC"/>
</dbReference>
<feature type="compositionally biased region" description="Polar residues" evidence="4">
    <location>
        <begin position="1675"/>
        <end position="1707"/>
    </location>
</feature>
<feature type="compositionally biased region" description="Polar residues" evidence="4">
    <location>
        <begin position="1297"/>
        <end position="1311"/>
    </location>
</feature>
<dbReference type="GO" id="GO:0043295">
    <property type="term" value="F:glutathione binding"/>
    <property type="evidence" value="ECO:0007669"/>
    <property type="project" value="TreeGrafter"/>
</dbReference>
<evidence type="ECO:0000313" key="7">
    <source>
        <dbReference type="Proteomes" id="UP000729402"/>
    </source>
</evidence>
<feature type="compositionally biased region" description="Polar residues" evidence="4">
    <location>
        <begin position="336"/>
        <end position="345"/>
    </location>
</feature>
<feature type="compositionally biased region" description="Polar residues" evidence="4">
    <location>
        <begin position="618"/>
        <end position="633"/>
    </location>
</feature>
<feature type="compositionally biased region" description="Low complexity" evidence="4">
    <location>
        <begin position="285"/>
        <end position="305"/>
    </location>
</feature>
<dbReference type="CDD" id="cd03187">
    <property type="entry name" value="GST_C_Phi"/>
    <property type="match status" value="1"/>
</dbReference>
<feature type="compositionally biased region" description="Basic and acidic residues" evidence="4">
    <location>
        <begin position="227"/>
        <end position="240"/>
    </location>
</feature>
<feature type="compositionally biased region" description="Basic and acidic residues" evidence="4">
    <location>
        <begin position="1147"/>
        <end position="1160"/>
    </location>
</feature>
<feature type="region of interest" description="Disordered" evidence="4">
    <location>
        <begin position="536"/>
        <end position="672"/>
    </location>
</feature>
<dbReference type="PANTHER" id="PTHR43900">
    <property type="entry name" value="GLUTATHIONE S-TRANSFERASE RHO"/>
    <property type="match status" value="1"/>
</dbReference>
<feature type="compositionally biased region" description="Polar residues" evidence="4">
    <location>
        <begin position="1436"/>
        <end position="1473"/>
    </location>
</feature>
<dbReference type="EC" id="2.5.1.18" evidence="1"/>
<organism evidence="6 7">
    <name type="scientific">Zizania palustris</name>
    <name type="common">Northern wild rice</name>
    <dbReference type="NCBI Taxonomy" id="103762"/>
    <lineage>
        <taxon>Eukaryota</taxon>
        <taxon>Viridiplantae</taxon>
        <taxon>Streptophyta</taxon>
        <taxon>Embryophyta</taxon>
        <taxon>Tracheophyta</taxon>
        <taxon>Spermatophyta</taxon>
        <taxon>Magnoliopsida</taxon>
        <taxon>Liliopsida</taxon>
        <taxon>Poales</taxon>
        <taxon>Poaceae</taxon>
        <taxon>BOP clade</taxon>
        <taxon>Oryzoideae</taxon>
        <taxon>Oryzeae</taxon>
        <taxon>Zizaniinae</taxon>
        <taxon>Zizania</taxon>
    </lineage>
</organism>
<feature type="compositionally biased region" description="Polar residues" evidence="4">
    <location>
        <begin position="860"/>
        <end position="873"/>
    </location>
</feature>
<feature type="region of interest" description="Disordered" evidence="4">
    <location>
        <begin position="227"/>
        <end position="252"/>
    </location>
</feature>
<feature type="region of interest" description="Disordered" evidence="4">
    <location>
        <begin position="457"/>
        <end position="524"/>
    </location>
</feature>
<keyword evidence="7" id="KW-1185">Reference proteome</keyword>
<evidence type="ECO:0000313" key="6">
    <source>
        <dbReference type="EMBL" id="KAG8057624.1"/>
    </source>
</evidence>
<feature type="compositionally biased region" description="Polar residues" evidence="4">
    <location>
        <begin position="1235"/>
        <end position="1247"/>
    </location>
</feature>
<feature type="compositionally biased region" description="Basic and acidic residues" evidence="4">
    <location>
        <begin position="750"/>
        <end position="769"/>
    </location>
</feature>
<feature type="compositionally biased region" description="Low complexity" evidence="4">
    <location>
        <begin position="1393"/>
        <end position="1405"/>
    </location>
</feature>
<feature type="compositionally biased region" description="Basic and acidic residues" evidence="4">
    <location>
        <begin position="309"/>
        <end position="335"/>
    </location>
</feature>
<feature type="compositionally biased region" description="Polar residues" evidence="4">
    <location>
        <begin position="736"/>
        <end position="745"/>
    </location>
</feature>
<feature type="compositionally biased region" description="Polar residues" evidence="4">
    <location>
        <begin position="1268"/>
        <end position="1288"/>
    </location>
</feature>
<feature type="compositionally biased region" description="Polar residues" evidence="4">
    <location>
        <begin position="880"/>
        <end position="901"/>
    </location>
</feature>
<protein>
    <recommendedName>
        <fullName evidence="1">glutathione transferase</fullName>
        <ecNumber evidence="1">2.5.1.18</ecNumber>
    </recommendedName>
</protein>
<feature type="compositionally biased region" description="Basic and acidic residues" evidence="4">
    <location>
        <begin position="1565"/>
        <end position="1576"/>
    </location>
</feature>
<evidence type="ECO:0000259" key="5">
    <source>
        <dbReference type="PROSITE" id="PS50405"/>
    </source>
</evidence>
<dbReference type="SFLD" id="SFLDS00019">
    <property type="entry name" value="Glutathione_Transferase_(cytos"/>
    <property type="match status" value="1"/>
</dbReference>
<feature type="compositionally biased region" description="Polar residues" evidence="4">
    <location>
        <begin position="1482"/>
        <end position="1499"/>
    </location>
</feature>
<reference evidence="6" key="2">
    <citation type="submission" date="2021-02" db="EMBL/GenBank/DDBJ databases">
        <authorList>
            <person name="Kimball J.A."/>
            <person name="Haas M.W."/>
            <person name="Macchietto M."/>
            <person name="Kono T."/>
            <person name="Duquette J."/>
            <person name="Shao M."/>
        </authorList>
    </citation>
    <scope>NUCLEOTIDE SEQUENCE</scope>
    <source>
        <tissue evidence="6">Fresh leaf tissue</tissue>
    </source>
</reference>
<comment type="catalytic activity">
    <reaction evidence="3">
        <text>RX + glutathione = an S-substituted glutathione + a halide anion + H(+)</text>
        <dbReference type="Rhea" id="RHEA:16437"/>
        <dbReference type="ChEBI" id="CHEBI:15378"/>
        <dbReference type="ChEBI" id="CHEBI:16042"/>
        <dbReference type="ChEBI" id="CHEBI:17792"/>
        <dbReference type="ChEBI" id="CHEBI:57925"/>
        <dbReference type="ChEBI" id="CHEBI:90779"/>
        <dbReference type="EC" id="2.5.1.18"/>
    </reaction>
</comment>
<dbReference type="OrthoDB" id="249703at2759"/>
<dbReference type="InterPro" id="IPR004046">
    <property type="entry name" value="GST_C"/>
</dbReference>
<dbReference type="GO" id="GO:0006749">
    <property type="term" value="P:glutathione metabolic process"/>
    <property type="evidence" value="ECO:0007669"/>
    <property type="project" value="TreeGrafter"/>
</dbReference>
<dbReference type="PANTHER" id="PTHR43900:SF96">
    <property type="entry name" value="GLUTATHIONE TRANSFERASE"/>
    <property type="match status" value="1"/>
</dbReference>
<feature type="compositionally biased region" description="Basic and acidic residues" evidence="4">
    <location>
        <begin position="903"/>
        <end position="916"/>
    </location>
</feature>
<dbReference type="SFLD" id="SFLDG00358">
    <property type="entry name" value="Main_(cytGST)"/>
    <property type="match status" value="1"/>
</dbReference>
<evidence type="ECO:0000256" key="3">
    <source>
        <dbReference type="ARBA" id="ARBA00047960"/>
    </source>
</evidence>
<evidence type="ECO:0000256" key="2">
    <source>
        <dbReference type="ARBA" id="ARBA00022679"/>
    </source>
</evidence>
<feature type="compositionally biased region" description="Basic and acidic residues" evidence="4">
    <location>
        <begin position="1217"/>
        <end position="1227"/>
    </location>
</feature>
<feature type="compositionally biased region" description="Basic and acidic residues" evidence="4">
    <location>
        <begin position="1248"/>
        <end position="1265"/>
    </location>
</feature>
<feature type="domain" description="GST C-terminal" evidence="5">
    <location>
        <begin position="94"/>
        <end position="233"/>
    </location>
</feature>
<feature type="compositionally biased region" description="Polar residues" evidence="4">
    <location>
        <begin position="1321"/>
        <end position="1334"/>
    </location>
</feature>
<evidence type="ECO:0000256" key="1">
    <source>
        <dbReference type="ARBA" id="ARBA00012452"/>
    </source>
</evidence>
<feature type="compositionally biased region" description="Polar residues" evidence="4">
    <location>
        <begin position="1590"/>
        <end position="1600"/>
    </location>
</feature>
<comment type="caution">
    <text evidence="6">The sequence shown here is derived from an EMBL/GenBank/DDBJ whole genome shotgun (WGS) entry which is preliminary data.</text>
</comment>
<gene>
    <name evidence="6" type="ORF">GUJ93_ZPchr0002g23973</name>
</gene>
<feature type="compositionally biased region" description="Polar residues" evidence="4">
    <location>
        <begin position="482"/>
        <end position="500"/>
    </location>
</feature>
<proteinExistence type="predicted"/>
<dbReference type="PROSITE" id="PS50405">
    <property type="entry name" value="GST_CTER"/>
    <property type="match status" value="1"/>
</dbReference>
<feature type="compositionally biased region" description="Polar residues" evidence="4">
    <location>
        <begin position="1023"/>
        <end position="1036"/>
    </location>
</feature>
<sequence length="1730" mass="187190">MAGLGTGAPIVKLYHEKSMILPDVSRVLACLYEKDIKFETHTASYKSLLKLQASSHAPVPFYDGPKFLEESRKICRYIAETYEHHGYQFLLGKDAIQRASVEEWLHHEEHAFNPPSQALFCHLAFPPDEEDEDIEIQKTKLEEVLEVYEQRLSDNEFLAGNKFTLADLVHLPNSHYITASGKFAYLYDSRKNVQRWWNDISTRKSWKQVLRDMTRLKEEEQHKLEELEKQKQQQWQREHPSPTGHIIRLDTWKHTGTKPHTTILVPTAGIISTSPGALQAEQPHSNSLSDNASVSSSRSTTVDKSLAAESKHQESPSDTALHRDVPAHALDKTEMKSVSTNQEGITPTAVPASSLESQLGGTLADEVVQAELKFTMLDQESSQATQHLSSVDPSKEDTNVSVVDQTNASQTIFRQQAKPSTPITREVSTSYHQDVITKIQEVSPDHPTDYLAVPPVSTQEKVSHAPQNIPGQEGITPVHRAQTPSATQTSPFVSQESVPTENIPADTSGKVESMKSSASPNAPHAITHGEVALSEQKLTSPDRDSSLSTQLPSSGEPRKEEINDSAHSALPFSSAATEQAKGFQTTIGQQYISPIADQDSANSAQKSLSREPKEEESTVNTPDQTKASQTIIGQQDILPPEDHSIDGSIPSQERVPNVEYTSEPRKGPFSDLHGSIVEESMVHIIAGPTSAPDTHYSLASDQDSDRYSELPSSAKSRKKETDVAEADETKAKQMTFDHQITQPASAPSEASREVQEVGEDTGHSLEQEKQPLAAYQSSLSPKKLLDSMPAKKLSADASDKVQPWKPANEVAIAEHKITPEPISSVGPRKKEAIVDEAEQTKPSQTKPDIPGLTPYDEESVSNQEQVSNAQYDSQPHEVLPSTSNVHSASDKNTTIPPSQAQESDERSASQRTRVDVKPGSGDRSTARSVPKQGAQKPQLPATIEPSPSLETVNYSESPQNIPDETLDKNKSSKPPSVGQEDISPTVVPASALDPQHVTVPDTQKIDLPGLTRSAEPIKEETVVPTSDQTKTSQTIIGQEVPGQEHGSFSEGSTTDSRGIITDEKTTKSTSGQEKGSDAAFFRTTHRDVHPSSNSEPTIRNLPEHGAQPPSSTKKASVEASGKAKSTDQEDIKPMVGLESAPDTLRGTTRDEATSAKKEFTASEQNSTHSSQTPSAVEPRESERSNSATDKLIVPQANFGNQITPAPDVSVPLSEAQEASHVDHHASELAKPLMLSQDQVSRAGGSSEQRNEPTADAHGATIDEKMQLPPSQAQTLDSGPDSKQINGDTLPTGDYVPATSSPNNQEEQSLAGTQGPPVEDLSVSTSVQNMSTNFESPRPPSTNEVVMEATTIHARVHDAPQDNDSTRATLLPPSISKYDQTTASQGSTVQDTIPSSAGPGEPSSSAKIQESAPNAVKLLLPMTDMEPVPPPHEASLGFSSDGKNTMSQDGQVSNQPNDTVSAIQAVGQSGNSVGTGALPEEMVSSNSKENTGVSTEEMSWQQQQQQQINQSSTKSSKDNKAANGVSSNILARPGYIQPSLSKESMEVTEEARNQLKAYKATVQSPQDKREQVEETKVQETGTDEPEKTNLHKNINQMNNGTSEEEALDQSGKQASGSNKNNVSKSTKDTSSGIQTYDKSGNSLVTSEEYTQQPQTKGEETEVPASEMEQTNERDLQPNSNQGISSQLQAQATDISYGQTSSGTKNTDGNSRKLDASTNDSRPDGAEDVPSP</sequence>
<feature type="region of interest" description="Disordered" evidence="4">
    <location>
        <begin position="686"/>
        <end position="1730"/>
    </location>
</feature>
<keyword evidence="2" id="KW-0808">Transferase</keyword>
<dbReference type="Pfam" id="PF00043">
    <property type="entry name" value="GST_C"/>
    <property type="match status" value="1"/>
</dbReference>
<dbReference type="Proteomes" id="UP000729402">
    <property type="component" value="Unassembled WGS sequence"/>
</dbReference>
<dbReference type="FunFam" id="1.20.1050.10:FF:000042">
    <property type="entry name" value="Glutathione S-transferase F9"/>
    <property type="match status" value="1"/>
</dbReference>
<feature type="compositionally biased region" description="Basic and acidic residues" evidence="4">
    <location>
        <begin position="1708"/>
        <end position="1723"/>
    </location>
</feature>
<evidence type="ECO:0000256" key="4">
    <source>
        <dbReference type="SAM" id="MobiDB-lite"/>
    </source>
</evidence>
<dbReference type="InterPro" id="IPR010987">
    <property type="entry name" value="Glutathione-S-Trfase_C-like"/>
</dbReference>
<feature type="compositionally biased region" description="Polar residues" evidence="4">
    <location>
        <begin position="457"/>
        <end position="470"/>
    </location>
</feature>
<feature type="compositionally biased region" description="Basic and acidic residues" evidence="4">
    <location>
        <begin position="719"/>
        <end position="731"/>
    </location>
</feature>
<dbReference type="GO" id="GO:0005737">
    <property type="term" value="C:cytoplasm"/>
    <property type="evidence" value="ECO:0007669"/>
    <property type="project" value="TreeGrafter"/>
</dbReference>
<dbReference type="InterPro" id="IPR040079">
    <property type="entry name" value="Glutathione_S-Trfase"/>
</dbReference>
<feature type="compositionally biased region" description="Polar residues" evidence="4">
    <location>
        <begin position="1609"/>
        <end position="1654"/>
    </location>
</feature>
<name>A0A8J5SLZ0_ZIZPA</name>
<feature type="region of interest" description="Disordered" evidence="4">
    <location>
        <begin position="276"/>
        <end position="353"/>
    </location>
</feature>
<feature type="compositionally biased region" description="Polar residues" evidence="4">
    <location>
        <begin position="574"/>
        <end position="592"/>
    </location>
</feature>
<feature type="compositionally biased region" description="Basic and acidic residues" evidence="4">
    <location>
        <begin position="1542"/>
        <end position="1552"/>
    </location>
</feature>
<feature type="compositionally biased region" description="Polar residues" evidence="4">
    <location>
        <begin position="1376"/>
        <end position="1392"/>
    </location>
</feature>
<dbReference type="InterPro" id="IPR034347">
    <property type="entry name" value="GST_Phi_C"/>
</dbReference>
<reference evidence="6" key="1">
    <citation type="journal article" date="2021" name="bioRxiv">
        <title>Whole Genome Assembly and Annotation of Northern Wild Rice, Zizania palustris L., Supports a Whole Genome Duplication in the Zizania Genus.</title>
        <authorList>
            <person name="Haas M."/>
            <person name="Kono T."/>
            <person name="Macchietto M."/>
            <person name="Millas R."/>
            <person name="McGilp L."/>
            <person name="Shao M."/>
            <person name="Duquette J."/>
            <person name="Hirsch C.N."/>
            <person name="Kimball J."/>
        </authorList>
    </citation>
    <scope>NUCLEOTIDE SEQUENCE</scope>
    <source>
        <tissue evidence="6">Fresh leaf tissue</tissue>
    </source>
</reference>
<feature type="compositionally biased region" description="Polar residues" evidence="4">
    <location>
        <begin position="1161"/>
        <end position="1174"/>
    </location>
</feature>